<comment type="caution">
    <text evidence="1">The sequence shown here is derived from an EMBL/GenBank/DDBJ whole genome shotgun (WGS) entry which is preliminary data.</text>
</comment>
<organism evidence="1 2">
    <name type="scientific">Cadophora malorum</name>
    <dbReference type="NCBI Taxonomy" id="108018"/>
    <lineage>
        <taxon>Eukaryota</taxon>
        <taxon>Fungi</taxon>
        <taxon>Dikarya</taxon>
        <taxon>Ascomycota</taxon>
        <taxon>Pezizomycotina</taxon>
        <taxon>Leotiomycetes</taxon>
        <taxon>Helotiales</taxon>
        <taxon>Ploettnerulaceae</taxon>
        <taxon>Cadophora</taxon>
    </lineage>
</organism>
<evidence type="ECO:0008006" key="3">
    <source>
        <dbReference type="Google" id="ProtNLM"/>
    </source>
</evidence>
<evidence type="ECO:0000313" key="2">
    <source>
        <dbReference type="Proteomes" id="UP000664132"/>
    </source>
</evidence>
<accession>A0A8H7W6I8</accession>
<dbReference type="OrthoDB" id="3758478at2759"/>
<dbReference type="InterPro" id="IPR032710">
    <property type="entry name" value="NTF2-like_dom_sf"/>
</dbReference>
<name>A0A8H7W6I8_9HELO</name>
<dbReference type="Proteomes" id="UP000664132">
    <property type="component" value="Unassembled WGS sequence"/>
</dbReference>
<dbReference type="AlphaFoldDB" id="A0A8H7W6I8"/>
<dbReference type="EMBL" id="JAFJYH010000162">
    <property type="protein sequence ID" value="KAG4417177.1"/>
    <property type="molecule type" value="Genomic_DNA"/>
</dbReference>
<sequence length="152" mass="16953">MTSTTTLRQNIEATTRAFISGFEECSNTGDASLINRFVTADCPRYLTPASIPKAFDLPEGFFFDPATYEAAVAKDIKVLKFKNAVISNLVIDAETRMAAFTSKDEVHVDKTGEWYYAEQAWFLYFTEDGSKVKKVIEFCDKDGLLRMASASA</sequence>
<protein>
    <recommendedName>
        <fullName evidence="3">SnoaL-like domain-containing protein</fullName>
    </recommendedName>
</protein>
<proteinExistence type="predicted"/>
<reference evidence="1" key="1">
    <citation type="submission" date="2021-02" db="EMBL/GenBank/DDBJ databases">
        <title>Genome sequence Cadophora malorum strain M34.</title>
        <authorList>
            <person name="Stefanovic E."/>
            <person name="Vu D."/>
            <person name="Scully C."/>
            <person name="Dijksterhuis J."/>
            <person name="Roader J."/>
            <person name="Houbraken J."/>
        </authorList>
    </citation>
    <scope>NUCLEOTIDE SEQUENCE</scope>
    <source>
        <strain evidence="1">M34</strain>
    </source>
</reference>
<evidence type="ECO:0000313" key="1">
    <source>
        <dbReference type="EMBL" id="KAG4417177.1"/>
    </source>
</evidence>
<gene>
    <name evidence="1" type="ORF">IFR04_009690</name>
</gene>
<keyword evidence="2" id="KW-1185">Reference proteome</keyword>
<dbReference type="SUPFAM" id="SSF54427">
    <property type="entry name" value="NTF2-like"/>
    <property type="match status" value="1"/>
</dbReference>